<comment type="subcellular location">
    <subcellularLocation>
        <location evidence="1">Endomembrane system</location>
        <topology evidence="1">Multi-pass membrane protein</topology>
    </subcellularLocation>
</comment>
<dbReference type="Gene3D" id="1.20.1260.10">
    <property type="match status" value="1"/>
</dbReference>
<dbReference type="AlphaFoldDB" id="I4EDU9"/>
<sequence length="396" mass="43290">MKTTVDHEGQEELQEDPAKKARLVAALKKNWEAECRSAATYRHLAEREHDERRRRILIRLAEAEERHAARWDKRLRELGAVPPQITISIPTSIRLRANIDLDTALRQIEAEEEQHLQQYETEAAELADPESAAIMREVAQDEARHARTLHTMTNPVSPEHTRGRLESILQRERHVTSGNWIADAIYGANDGLGAIFGLVAGVAGANASGEFILLAGVAGSVAAAVSMGSGAFLAAKSEREVHEAELARERAEIRENPEEEKEELSLFYQLKGLSEAEADQLAERLSQNEDTFLSALASEELGLSEERLPNPWISMLSASISTGLGAIVPVLPYFFVSGTTAIIIAFIVSLIGHFAVGAAKSLVTIRSWWASGLEMTLIGVIVGVVTYGVGFLFGVA</sequence>
<evidence type="ECO:0000313" key="8">
    <source>
        <dbReference type="EMBL" id="CCF82861.1"/>
    </source>
</evidence>
<dbReference type="GO" id="GO:0005384">
    <property type="term" value="F:manganese ion transmembrane transporter activity"/>
    <property type="evidence" value="ECO:0007669"/>
    <property type="project" value="InterPro"/>
</dbReference>
<evidence type="ECO:0000256" key="3">
    <source>
        <dbReference type="ARBA" id="ARBA00022989"/>
    </source>
</evidence>
<keyword evidence="5" id="KW-0175">Coiled coil</keyword>
<keyword evidence="9" id="KW-1185">Reference proteome</keyword>
<dbReference type="Pfam" id="PF02915">
    <property type="entry name" value="Rubrerythrin"/>
    <property type="match status" value="1"/>
</dbReference>
<feature type="domain" description="Rubrerythrin diiron-binding" evidence="7">
    <location>
        <begin position="27"/>
        <end position="150"/>
    </location>
</feature>
<evidence type="ECO:0000256" key="2">
    <source>
        <dbReference type="ARBA" id="ARBA00022692"/>
    </source>
</evidence>
<accession>I4EDU9</accession>
<feature type="transmembrane region" description="Helical" evidence="6">
    <location>
        <begin position="375"/>
        <end position="395"/>
    </location>
</feature>
<comment type="caution">
    <text evidence="8">The sequence shown here is derived from an EMBL/GenBank/DDBJ whole genome shotgun (WGS) entry which is preliminary data.</text>
</comment>
<evidence type="ECO:0000256" key="5">
    <source>
        <dbReference type="SAM" id="Coils"/>
    </source>
</evidence>
<keyword evidence="2 6" id="KW-0812">Transmembrane</keyword>
<feature type="transmembrane region" description="Helical" evidence="6">
    <location>
        <begin position="180"/>
        <end position="205"/>
    </location>
</feature>
<name>I4EDU9_9BACT</name>
<dbReference type="RefSeq" id="WP_008475343.1">
    <property type="nucleotide sequence ID" value="NZ_CAGS01000068.1"/>
</dbReference>
<feature type="transmembrane region" description="Helical" evidence="6">
    <location>
        <begin position="211"/>
        <end position="235"/>
    </location>
</feature>
<dbReference type="OrthoDB" id="188924at2"/>
<evidence type="ECO:0000259" key="7">
    <source>
        <dbReference type="Pfam" id="PF02915"/>
    </source>
</evidence>
<dbReference type="Pfam" id="PF01988">
    <property type="entry name" value="VIT1"/>
    <property type="match status" value="1"/>
</dbReference>
<dbReference type="PANTHER" id="PTHR31851">
    <property type="entry name" value="FE(2+)/MN(2+) TRANSPORTER PCL1"/>
    <property type="match status" value="1"/>
</dbReference>
<gene>
    <name evidence="8" type="ORF">NITHO_160018</name>
</gene>
<dbReference type="SUPFAM" id="SSF47240">
    <property type="entry name" value="Ferritin-like"/>
    <property type="match status" value="1"/>
</dbReference>
<evidence type="ECO:0000256" key="6">
    <source>
        <dbReference type="SAM" id="Phobius"/>
    </source>
</evidence>
<evidence type="ECO:0000256" key="4">
    <source>
        <dbReference type="ARBA" id="ARBA00023136"/>
    </source>
</evidence>
<reference evidence="8 9" key="1">
    <citation type="journal article" date="2012" name="ISME J.">
        <title>Nitrification expanded: discovery, physiology and genomics of a nitrite-oxidizing bacterium from the phylum Chloroflexi.</title>
        <authorList>
            <person name="Sorokin D.Y."/>
            <person name="Lucker S."/>
            <person name="Vejmelkova D."/>
            <person name="Kostrikina N.A."/>
            <person name="Kleerebezem R."/>
            <person name="Rijpstra W.I."/>
            <person name="Damste J.S."/>
            <person name="Le Paslier D."/>
            <person name="Muyzer G."/>
            <person name="Wagner M."/>
            <person name="van Loosdrecht M.C."/>
            <person name="Daims H."/>
        </authorList>
    </citation>
    <scope>NUCLEOTIDE SEQUENCE [LARGE SCALE GENOMIC DNA]</scope>
    <source>
        <strain evidence="9">none</strain>
    </source>
</reference>
<protein>
    <recommendedName>
        <fullName evidence="7">Rubrerythrin diiron-binding domain-containing protein</fullName>
    </recommendedName>
</protein>
<dbReference type="InterPro" id="IPR003251">
    <property type="entry name" value="Rr_diiron-bd_dom"/>
</dbReference>
<keyword evidence="4 6" id="KW-0472">Membrane</keyword>
<dbReference type="GO" id="GO:0046872">
    <property type="term" value="F:metal ion binding"/>
    <property type="evidence" value="ECO:0007669"/>
    <property type="project" value="InterPro"/>
</dbReference>
<dbReference type="EMBL" id="CAGS01000068">
    <property type="protein sequence ID" value="CCF82861.1"/>
    <property type="molecule type" value="Genomic_DNA"/>
</dbReference>
<organism evidence="8 9">
    <name type="scientific">Nitrolancea hollandica Lb</name>
    <dbReference type="NCBI Taxonomy" id="1129897"/>
    <lineage>
        <taxon>Bacteria</taxon>
        <taxon>Pseudomonadati</taxon>
        <taxon>Thermomicrobiota</taxon>
        <taxon>Thermomicrobia</taxon>
        <taxon>Sphaerobacterales</taxon>
        <taxon>Sphaerobacterineae</taxon>
        <taxon>Sphaerobacteraceae</taxon>
        <taxon>Nitrolancea</taxon>
    </lineage>
</organism>
<feature type="transmembrane region" description="Helical" evidence="6">
    <location>
        <begin position="341"/>
        <end position="363"/>
    </location>
</feature>
<evidence type="ECO:0000313" key="9">
    <source>
        <dbReference type="Proteomes" id="UP000004221"/>
    </source>
</evidence>
<dbReference type="InterPro" id="IPR008217">
    <property type="entry name" value="Ccc1_fam"/>
</dbReference>
<dbReference type="InterPro" id="IPR012347">
    <property type="entry name" value="Ferritin-like"/>
</dbReference>
<feature type="coiled-coil region" evidence="5">
    <location>
        <begin position="94"/>
        <end position="125"/>
    </location>
</feature>
<keyword evidence="3 6" id="KW-1133">Transmembrane helix</keyword>
<proteinExistence type="predicted"/>
<dbReference type="GO" id="GO:0016491">
    <property type="term" value="F:oxidoreductase activity"/>
    <property type="evidence" value="ECO:0007669"/>
    <property type="project" value="InterPro"/>
</dbReference>
<dbReference type="Proteomes" id="UP000004221">
    <property type="component" value="Unassembled WGS sequence"/>
</dbReference>
<evidence type="ECO:0000256" key="1">
    <source>
        <dbReference type="ARBA" id="ARBA00004127"/>
    </source>
</evidence>
<dbReference type="InterPro" id="IPR009078">
    <property type="entry name" value="Ferritin-like_SF"/>
</dbReference>
<dbReference type="GO" id="GO:0012505">
    <property type="term" value="C:endomembrane system"/>
    <property type="evidence" value="ECO:0007669"/>
    <property type="project" value="UniProtKB-SubCell"/>
</dbReference>
<dbReference type="GO" id="GO:0030026">
    <property type="term" value="P:intracellular manganese ion homeostasis"/>
    <property type="evidence" value="ECO:0007669"/>
    <property type="project" value="InterPro"/>
</dbReference>